<dbReference type="GO" id="GO:0008324">
    <property type="term" value="F:monoatomic cation transmembrane transporter activity"/>
    <property type="evidence" value="ECO:0007669"/>
    <property type="project" value="InterPro"/>
</dbReference>
<dbReference type="InterPro" id="IPR058776">
    <property type="entry name" value="KhtT-like_N"/>
</dbReference>
<dbReference type="InterPro" id="IPR036721">
    <property type="entry name" value="RCK_C_sf"/>
</dbReference>
<organism evidence="2 3">
    <name type="scientific">Actinoplanes philippinensis</name>
    <dbReference type="NCBI Taxonomy" id="35752"/>
    <lineage>
        <taxon>Bacteria</taxon>
        <taxon>Bacillati</taxon>
        <taxon>Actinomycetota</taxon>
        <taxon>Actinomycetes</taxon>
        <taxon>Micromonosporales</taxon>
        <taxon>Micromonosporaceae</taxon>
        <taxon>Actinoplanes</taxon>
    </lineage>
</organism>
<dbReference type="Pfam" id="PF25991">
    <property type="entry name" value="KhtT_N"/>
    <property type="match status" value="1"/>
</dbReference>
<dbReference type="STRING" id="35752.SAMN05421541_1164"/>
<evidence type="ECO:0000313" key="2">
    <source>
        <dbReference type="EMBL" id="SFF63717.1"/>
    </source>
</evidence>
<dbReference type="PROSITE" id="PS51202">
    <property type="entry name" value="RCK_C"/>
    <property type="match status" value="1"/>
</dbReference>
<keyword evidence="3" id="KW-1185">Reference proteome</keyword>
<evidence type="ECO:0000313" key="3">
    <source>
        <dbReference type="Proteomes" id="UP000199645"/>
    </source>
</evidence>
<feature type="domain" description="RCK C-terminal" evidence="1">
    <location>
        <begin position="80"/>
        <end position="159"/>
    </location>
</feature>
<evidence type="ECO:0000259" key="1">
    <source>
        <dbReference type="PROSITE" id="PS51202"/>
    </source>
</evidence>
<dbReference type="SUPFAM" id="SSF116726">
    <property type="entry name" value="TrkA C-terminal domain-like"/>
    <property type="match status" value="1"/>
</dbReference>
<dbReference type="RefSeq" id="WP_177320039.1">
    <property type="nucleotide sequence ID" value="NZ_BOMT01000086.1"/>
</dbReference>
<dbReference type="GO" id="GO:0006813">
    <property type="term" value="P:potassium ion transport"/>
    <property type="evidence" value="ECO:0007669"/>
    <property type="project" value="InterPro"/>
</dbReference>
<dbReference type="Gene3D" id="3.30.70.1450">
    <property type="entry name" value="Regulator of K+ conductance, C-terminal domain"/>
    <property type="match status" value="1"/>
</dbReference>
<dbReference type="AlphaFoldDB" id="A0A1I2KEP2"/>
<gene>
    <name evidence="2" type="ORF">SAMN05421541_1164</name>
</gene>
<dbReference type="Proteomes" id="UP000199645">
    <property type="component" value="Unassembled WGS sequence"/>
</dbReference>
<dbReference type="Pfam" id="PF02080">
    <property type="entry name" value="TrkA_C"/>
    <property type="match status" value="1"/>
</dbReference>
<accession>A0A1I2KEP2</accession>
<dbReference type="InterPro" id="IPR006037">
    <property type="entry name" value="RCK_C"/>
</dbReference>
<dbReference type="EMBL" id="FONV01000016">
    <property type="protein sequence ID" value="SFF63717.1"/>
    <property type="molecule type" value="Genomic_DNA"/>
</dbReference>
<name>A0A1I2KEP2_9ACTN</name>
<proteinExistence type="predicted"/>
<reference evidence="2 3" key="1">
    <citation type="submission" date="2016-10" db="EMBL/GenBank/DDBJ databases">
        <authorList>
            <person name="de Groot N.N."/>
        </authorList>
    </citation>
    <scope>NUCLEOTIDE SEQUENCE [LARGE SCALE GENOMIC DNA]</scope>
    <source>
        <strain evidence="2 3">DSM 43019</strain>
    </source>
</reference>
<protein>
    <submittedName>
        <fullName evidence="2">TrkA domain protein</fullName>
    </submittedName>
</protein>
<sequence length="161" mass="16385">MTLERIGLPGVGVSHLLTTRDGERLAVIVRPDGCRDLAIYDPADPDRVAGTVLLCADEAHLVADVLHTTVVLDHVGGPAPAAGDVGTGEALAVRLRVPAGSVCADRPLATSHGAEVVAVIRGARVLPHPGPSLTLRAGDVLLAVGSASALARLHDLMVAPC</sequence>